<reference evidence="5 6" key="1">
    <citation type="journal article" date="2007" name="Science">
        <title>The Chlamydomonas genome reveals the evolution of key animal and plant functions.</title>
        <authorList>
            <person name="Merchant S.S."/>
            <person name="Prochnik S.E."/>
            <person name="Vallon O."/>
            <person name="Harris E.H."/>
            <person name="Karpowicz S.J."/>
            <person name="Witman G.B."/>
            <person name="Terry A."/>
            <person name="Salamov A."/>
            <person name="Fritz-Laylin L.K."/>
            <person name="Marechal-Drouard L."/>
            <person name="Marshall W.F."/>
            <person name="Qu L.H."/>
            <person name="Nelson D.R."/>
            <person name="Sanderfoot A.A."/>
            <person name="Spalding M.H."/>
            <person name="Kapitonov V.V."/>
            <person name="Ren Q."/>
            <person name="Ferris P."/>
            <person name="Lindquist E."/>
            <person name="Shapiro H."/>
            <person name="Lucas S.M."/>
            <person name="Grimwood J."/>
            <person name="Schmutz J."/>
            <person name="Cardol P."/>
            <person name="Cerutti H."/>
            <person name="Chanfreau G."/>
            <person name="Chen C.L."/>
            <person name="Cognat V."/>
            <person name="Croft M.T."/>
            <person name="Dent R."/>
            <person name="Dutcher S."/>
            <person name="Fernandez E."/>
            <person name="Fukuzawa H."/>
            <person name="Gonzalez-Ballester D."/>
            <person name="Gonzalez-Halphen D."/>
            <person name="Hallmann A."/>
            <person name="Hanikenne M."/>
            <person name="Hippler M."/>
            <person name="Inwood W."/>
            <person name="Jabbari K."/>
            <person name="Kalanon M."/>
            <person name="Kuras R."/>
            <person name="Lefebvre P.A."/>
            <person name="Lemaire S.D."/>
            <person name="Lobanov A.V."/>
            <person name="Lohr M."/>
            <person name="Manuell A."/>
            <person name="Meier I."/>
            <person name="Mets L."/>
            <person name="Mittag M."/>
            <person name="Mittelmeier T."/>
            <person name="Moroney J.V."/>
            <person name="Moseley J."/>
            <person name="Napoli C."/>
            <person name="Nedelcu A.M."/>
            <person name="Niyogi K."/>
            <person name="Novoselov S.V."/>
            <person name="Paulsen I.T."/>
            <person name="Pazour G."/>
            <person name="Purton S."/>
            <person name="Ral J.P."/>
            <person name="Riano-Pachon D.M."/>
            <person name="Riekhof W."/>
            <person name="Rymarquis L."/>
            <person name="Schroda M."/>
            <person name="Stern D."/>
            <person name="Umen J."/>
            <person name="Willows R."/>
            <person name="Wilson N."/>
            <person name="Zimmer S.L."/>
            <person name="Allmer J."/>
            <person name="Balk J."/>
            <person name="Bisova K."/>
            <person name="Chen C.J."/>
            <person name="Elias M."/>
            <person name="Gendler K."/>
            <person name="Hauser C."/>
            <person name="Lamb M.R."/>
            <person name="Ledford H."/>
            <person name="Long J.C."/>
            <person name="Minagawa J."/>
            <person name="Page M.D."/>
            <person name="Pan J."/>
            <person name="Pootakham W."/>
            <person name="Roje S."/>
            <person name="Rose A."/>
            <person name="Stahlberg E."/>
            <person name="Terauchi A.M."/>
            <person name="Yang P."/>
            <person name="Ball S."/>
            <person name="Bowler C."/>
            <person name="Dieckmann C.L."/>
            <person name="Gladyshev V.N."/>
            <person name="Green P."/>
            <person name="Jorgensen R."/>
            <person name="Mayfield S."/>
            <person name="Mueller-Roeber B."/>
            <person name="Rajamani S."/>
            <person name="Sayre R.T."/>
            <person name="Brokstein P."/>
            <person name="Dubchak I."/>
            <person name="Goodstein D."/>
            <person name="Hornick L."/>
            <person name="Huang Y.W."/>
            <person name="Jhaveri J."/>
            <person name="Luo Y."/>
            <person name="Martinez D."/>
            <person name="Ngau W.C."/>
            <person name="Otillar B."/>
            <person name="Poliakov A."/>
            <person name="Porter A."/>
            <person name="Szajkowski L."/>
            <person name="Werner G."/>
            <person name="Zhou K."/>
            <person name="Grigoriev I.V."/>
            <person name="Rokhsar D.S."/>
            <person name="Grossman A.R."/>
        </authorList>
    </citation>
    <scope>NUCLEOTIDE SEQUENCE [LARGE SCALE GENOMIC DNA]</scope>
    <source>
        <strain evidence="6">CC-503</strain>
    </source>
</reference>
<dbReference type="SUPFAM" id="SSF55347">
    <property type="entry name" value="Glyceraldehyde-3-phosphate dehydrogenase-like, C-terminal domain"/>
    <property type="match status" value="1"/>
</dbReference>
<dbReference type="GO" id="GO:0006740">
    <property type="term" value="P:NADPH regeneration"/>
    <property type="evidence" value="ECO:0000318"/>
    <property type="project" value="GO_Central"/>
</dbReference>
<dbReference type="KEGG" id="cre:CHLRE_01g023300v5"/>
<dbReference type="GO" id="GO:0016491">
    <property type="term" value="F:oxidoreductase activity"/>
    <property type="evidence" value="ECO:0000318"/>
    <property type="project" value="GO_Central"/>
</dbReference>
<dbReference type="RefSeq" id="XP_042928428.1">
    <property type="nucleotide sequence ID" value="XM_043058514.1"/>
</dbReference>
<dbReference type="SUPFAM" id="SSF51735">
    <property type="entry name" value="NAD(P)-binding Rossmann-fold domains"/>
    <property type="match status" value="1"/>
</dbReference>
<dbReference type="Pfam" id="PF01408">
    <property type="entry name" value="GFO_IDH_MocA"/>
    <property type="match status" value="1"/>
</dbReference>
<dbReference type="FunCoup" id="A0A2K3E697">
    <property type="interactions" value="1308"/>
</dbReference>
<feature type="domain" description="Gfo/Idh/MocA-like oxidoreductase N-terminal" evidence="3">
    <location>
        <begin position="6"/>
        <end position="119"/>
    </location>
</feature>
<feature type="compositionally biased region" description="Low complexity" evidence="2">
    <location>
        <begin position="360"/>
        <end position="374"/>
    </location>
</feature>
<dbReference type="ExpressionAtlas" id="A0A2K3E697">
    <property type="expression patterns" value="baseline"/>
</dbReference>
<dbReference type="Pfam" id="PF22725">
    <property type="entry name" value="GFO_IDH_MocA_C3"/>
    <property type="match status" value="1"/>
</dbReference>
<dbReference type="OMA" id="IWVGMDE"/>
<sequence>MAPLGAALVGTGIFARDVYKTAFKSRAGDVELRAVWSRTADSARAYVEELFPGGSPVALSGEEGLQALIADPAIELVVVVLPVQPSLPVVERLLAAGKAVVQEKPVGPSVEEAAAAIARYRAAVAAAASPAAAPVWMFAENYRWEAVFLAAAARVAAGVLGAVIKLDLVADLPMDARNRYYGSAWRRDTAQCPGGFFTDSSVHFVAALRMLAAAAGAGEATSVSAHAVQVKPDLSFPDSVVGVATFASGVPASISISLAAHQVRWSLSVVGTEGSLEVSRGGWGGSRGEYTLNIKTSGPLPEGAKPASEADPTWQKLAFPFSGCPDEFAEFVETTRGLRHGSGISTTGGGSGSGAGGGSAAVAAAVPGPEAASSPEQGARDLALIEALLSSAAEKGKPVPVRQV</sequence>
<dbReference type="InterPro" id="IPR055170">
    <property type="entry name" value="GFO_IDH_MocA-like_dom"/>
</dbReference>
<protein>
    <recommendedName>
        <fullName evidence="7">Gfo/Idh/MocA-like oxidoreductase N-terminal domain-containing protein</fullName>
    </recommendedName>
</protein>
<feature type="compositionally biased region" description="Gly residues" evidence="2">
    <location>
        <begin position="346"/>
        <end position="359"/>
    </location>
</feature>
<evidence type="ECO:0000259" key="3">
    <source>
        <dbReference type="Pfam" id="PF01408"/>
    </source>
</evidence>
<dbReference type="PaxDb" id="3055-EDP09715"/>
<evidence type="ECO:0000313" key="5">
    <source>
        <dbReference type="EMBL" id="PNW88300.1"/>
    </source>
</evidence>
<dbReference type="Gene3D" id="3.30.360.10">
    <property type="entry name" value="Dihydrodipicolinate Reductase, domain 2"/>
    <property type="match status" value="1"/>
</dbReference>
<dbReference type="OrthoDB" id="64915at2759"/>
<evidence type="ECO:0000259" key="4">
    <source>
        <dbReference type="Pfam" id="PF22725"/>
    </source>
</evidence>
<keyword evidence="6" id="KW-1185">Reference proteome</keyword>
<feature type="domain" description="GFO/IDH/MocA-like oxidoreductase" evidence="4">
    <location>
        <begin position="148"/>
        <end position="277"/>
    </location>
</feature>
<dbReference type="AlphaFoldDB" id="A0A2K3E697"/>
<evidence type="ECO:0000256" key="2">
    <source>
        <dbReference type="SAM" id="MobiDB-lite"/>
    </source>
</evidence>
<gene>
    <name evidence="5" type="ORF">CHLRE_01g023300v5</name>
</gene>
<dbReference type="PANTHER" id="PTHR42840">
    <property type="entry name" value="NAD(P)-BINDING ROSSMANN-FOLD SUPERFAMILY PROTEIN-RELATED"/>
    <property type="match status" value="1"/>
</dbReference>
<dbReference type="Proteomes" id="UP000006906">
    <property type="component" value="Chromosome 1"/>
</dbReference>
<dbReference type="EMBL" id="CM008962">
    <property type="protein sequence ID" value="PNW88300.1"/>
    <property type="molecule type" value="Genomic_DNA"/>
</dbReference>
<dbReference type="GeneID" id="5715240"/>
<dbReference type="InterPro" id="IPR000683">
    <property type="entry name" value="Gfo/Idh/MocA-like_OxRdtase_N"/>
</dbReference>
<evidence type="ECO:0008006" key="7">
    <source>
        <dbReference type="Google" id="ProtNLM"/>
    </source>
</evidence>
<dbReference type="GO" id="GO:0000166">
    <property type="term" value="F:nucleotide binding"/>
    <property type="evidence" value="ECO:0007669"/>
    <property type="project" value="InterPro"/>
</dbReference>
<comment type="similarity">
    <text evidence="1">Belongs to the Gfo/Idh/MocA family.</text>
</comment>
<accession>A0A2K3E697</accession>
<dbReference type="PANTHER" id="PTHR42840:SF5">
    <property type="entry name" value="NAD(P)-BINDING ROSSMANN-FOLD SUPERFAMILY PROTEIN"/>
    <property type="match status" value="1"/>
</dbReference>
<dbReference type="STRING" id="3055.A0A2K3E697"/>
<dbReference type="InParanoid" id="A0A2K3E697"/>
<dbReference type="InterPro" id="IPR036291">
    <property type="entry name" value="NAD(P)-bd_dom_sf"/>
</dbReference>
<name>A0A2K3E697_CHLRE</name>
<dbReference type="Gene3D" id="3.40.50.720">
    <property type="entry name" value="NAD(P)-binding Rossmann-like Domain"/>
    <property type="match status" value="1"/>
</dbReference>
<proteinExistence type="inferred from homology"/>
<dbReference type="Gramene" id="PNW88300">
    <property type="protein sequence ID" value="PNW88300"/>
    <property type="gene ID" value="CHLRE_01g023300v5"/>
</dbReference>
<feature type="region of interest" description="Disordered" evidence="2">
    <location>
        <begin position="339"/>
        <end position="378"/>
    </location>
</feature>
<evidence type="ECO:0000256" key="1">
    <source>
        <dbReference type="ARBA" id="ARBA00010928"/>
    </source>
</evidence>
<organism evidence="5 6">
    <name type="scientific">Chlamydomonas reinhardtii</name>
    <name type="common">Chlamydomonas smithii</name>
    <dbReference type="NCBI Taxonomy" id="3055"/>
    <lineage>
        <taxon>Eukaryota</taxon>
        <taxon>Viridiplantae</taxon>
        <taxon>Chlorophyta</taxon>
        <taxon>core chlorophytes</taxon>
        <taxon>Chlorophyceae</taxon>
        <taxon>CS clade</taxon>
        <taxon>Chlamydomonadales</taxon>
        <taxon>Chlamydomonadaceae</taxon>
        <taxon>Chlamydomonas</taxon>
    </lineage>
</organism>
<evidence type="ECO:0000313" key="6">
    <source>
        <dbReference type="Proteomes" id="UP000006906"/>
    </source>
</evidence>